<keyword evidence="4 7" id="KW-0812">Transmembrane</keyword>
<dbReference type="GO" id="GO:0055085">
    <property type="term" value="P:transmembrane transport"/>
    <property type="evidence" value="ECO:0007669"/>
    <property type="project" value="InterPro"/>
</dbReference>
<evidence type="ECO:0000256" key="3">
    <source>
        <dbReference type="ARBA" id="ARBA00022475"/>
    </source>
</evidence>
<evidence type="ECO:0000259" key="8">
    <source>
        <dbReference type="PROSITE" id="PS50928"/>
    </source>
</evidence>
<name>A0A7D4E1A0_9BURK</name>
<keyword evidence="10" id="KW-1185">Reference proteome</keyword>
<evidence type="ECO:0000313" key="10">
    <source>
        <dbReference type="Proteomes" id="UP000500970"/>
    </source>
</evidence>
<dbReference type="AlphaFoldDB" id="A0A7D4E1A0"/>
<dbReference type="PANTHER" id="PTHR43005">
    <property type="entry name" value="BLR7065 PROTEIN"/>
    <property type="match status" value="1"/>
</dbReference>
<feature type="domain" description="ABC transmembrane type-1" evidence="8">
    <location>
        <begin position="79"/>
        <end position="294"/>
    </location>
</feature>
<dbReference type="CDD" id="cd06261">
    <property type="entry name" value="TM_PBP2"/>
    <property type="match status" value="1"/>
</dbReference>
<organism evidence="9 10">
    <name type="scientific">Achromobacter pestifer</name>
    <dbReference type="NCBI Taxonomy" id="1353889"/>
    <lineage>
        <taxon>Bacteria</taxon>
        <taxon>Pseudomonadati</taxon>
        <taxon>Pseudomonadota</taxon>
        <taxon>Betaproteobacteria</taxon>
        <taxon>Burkholderiales</taxon>
        <taxon>Alcaligenaceae</taxon>
        <taxon>Achromobacter</taxon>
    </lineage>
</organism>
<dbReference type="PROSITE" id="PS50928">
    <property type="entry name" value="ABC_TM1"/>
    <property type="match status" value="1"/>
</dbReference>
<protein>
    <submittedName>
        <fullName evidence="9">Sugar ABC transporter permease</fullName>
    </submittedName>
</protein>
<dbReference type="Gene3D" id="1.10.3720.10">
    <property type="entry name" value="MetI-like"/>
    <property type="match status" value="1"/>
</dbReference>
<reference evidence="9 10" key="1">
    <citation type="submission" date="2020-05" db="EMBL/GenBank/DDBJ databases">
        <title>FDA dAtabase for Regulatory Grade micrObial Sequences (FDA-ARGOS): Supporting development and validation of Infectious Disease Dx tests.</title>
        <authorList>
            <person name="Sproer C."/>
            <person name="Gronow S."/>
            <person name="Severitt S."/>
            <person name="Schroder I."/>
            <person name="Tallon L."/>
            <person name="Sadzewicz L."/>
            <person name="Zhao X."/>
            <person name="Vavikolanu K."/>
            <person name="Mehta A."/>
            <person name="Aluvathingal J."/>
            <person name="Nadendla S."/>
            <person name="Myers T."/>
            <person name="Yan Y."/>
            <person name="Sichtig H."/>
        </authorList>
    </citation>
    <scope>NUCLEOTIDE SEQUENCE [LARGE SCALE GENOMIC DNA]</scope>
    <source>
        <strain evidence="9 10">FDAARGOS_790</strain>
    </source>
</reference>
<keyword evidence="5 7" id="KW-1133">Transmembrane helix</keyword>
<evidence type="ECO:0000256" key="1">
    <source>
        <dbReference type="ARBA" id="ARBA00004651"/>
    </source>
</evidence>
<keyword evidence="2 7" id="KW-0813">Transport</keyword>
<dbReference type="GO" id="GO:0005886">
    <property type="term" value="C:plasma membrane"/>
    <property type="evidence" value="ECO:0007669"/>
    <property type="project" value="UniProtKB-SubCell"/>
</dbReference>
<dbReference type="Proteomes" id="UP000500970">
    <property type="component" value="Chromosome"/>
</dbReference>
<feature type="transmembrane region" description="Helical" evidence="7">
    <location>
        <begin position="273"/>
        <end position="295"/>
    </location>
</feature>
<keyword evidence="3" id="KW-1003">Cell membrane</keyword>
<accession>A0A7D4E1A0</accession>
<keyword evidence="6 7" id="KW-0472">Membrane</keyword>
<proteinExistence type="inferred from homology"/>
<gene>
    <name evidence="9" type="ORF">FOC84_29745</name>
</gene>
<dbReference type="PANTHER" id="PTHR43005:SF1">
    <property type="entry name" value="SPERMIDINE_PUTRESCINE TRANSPORT SYSTEM PERMEASE PROTEIN"/>
    <property type="match status" value="1"/>
</dbReference>
<evidence type="ECO:0000313" key="9">
    <source>
        <dbReference type="EMBL" id="QKH38892.1"/>
    </source>
</evidence>
<dbReference type="RefSeq" id="WP_173148642.1">
    <property type="nucleotide sequence ID" value="NZ_CP053985.1"/>
</dbReference>
<dbReference type="InterPro" id="IPR000515">
    <property type="entry name" value="MetI-like"/>
</dbReference>
<comment type="subcellular location">
    <subcellularLocation>
        <location evidence="1 7">Cell membrane</location>
        <topology evidence="1 7">Multi-pass membrane protein</topology>
    </subcellularLocation>
</comment>
<dbReference type="KEGG" id="apes:FOC84_29745"/>
<dbReference type="Pfam" id="PF00528">
    <property type="entry name" value="BPD_transp_1"/>
    <property type="match status" value="1"/>
</dbReference>
<evidence type="ECO:0000256" key="5">
    <source>
        <dbReference type="ARBA" id="ARBA00022989"/>
    </source>
</evidence>
<comment type="similarity">
    <text evidence="7">Belongs to the binding-protein-dependent transport system permease family.</text>
</comment>
<evidence type="ECO:0000256" key="7">
    <source>
        <dbReference type="RuleBase" id="RU363032"/>
    </source>
</evidence>
<feature type="transmembrane region" description="Helical" evidence="7">
    <location>
        <begin position="83"/>
        <end position="104"/>
    </location>
</feature>
<feature type="transmembrane region" description="Helical" evidence="7">
    <location>
        <begin position="20"/>
        <end position="45"/>
    </location>
</feature>
<feature type="transmembrane region" description="Helical" evidence="7">
    <location>
        <begin position="214"/>
        <end position="235"/>
    </location>
</feature>
<feature type="transmembrane region" description="Helical" evidence="7">
    <location>
        <begin position="116"/>
        <end position="136"/>
    </location>
</feature>
<evidence type="ECO:0000256" key="2">
    <source>
        <dbReference type="ARBA" id="ARBA00022448"/>
    </source>
</evidence>
<dbReference type="EMBL" id="CP053985">
    <property type="protein sequence ID" value="QKH38892.1"/>
    <property type="molecule type" value="Genomic_DNA"/>
</dbReference>
<evidence type="ECO:0000256" key="6">
    <source>
        <dbReference type="ARBA" id="ARBA00023136"/>
    </source>
</evidence>
<feature type="transmembrane region" description="Helical" evidence="7">
    <location>
        <begin position="168"/>
        <end position="193"/>
    </location>
</feature>
<evidence type="ECO:0000256" key="4">
    <source>
        <dbReference type="ARBA" id="ARBA00022692"/>
    </source>
</evidence>
<dbReference type="SUPFAM" id="SSF161098">
    <property type="entry name" value="MetI-like"/>
    <property type="match status" value="1"/>
</dbReference>
<sequence length="304" mass="33446">MNAPAISLWRPGPRLARHSLPYLLMAPALILLTALTLVPLLYSIFLSFYEAQLGLGLGRFVGLDNYVAVLQEARFWTSAWNTLIWVAGSVSSQIIVGVGLAVILDRLVIGRNFFRAALFLPWVMPVAVIAYLWRWILNPQSGIVNVSLRNLGFDWGATLPWLSEPDTAMASALLINLWRGVPFVLIMVVAALQGIPKDEYEAARISGAGALREFWYVTLPNLKLIIATLVLLRTMQIANNFSLMWLLTGGGPADSTEILPILVYLKAFGAHQFGQASALAVLLLIVLMAVAVVYARALRENRHA</sequence>
<dbReference type="InterPro" id="IPR035906">
    <property type="entry name" value="MetI-like_sf"/>
</dbReference>